<dbReference type="Pfam" id="PF04892">
    <property type="entry name" value="VanZ"/>
    <property type="match status" value="1"/>
</dbReference>
<name>A0A4V5MS68_9NEIS</name>
<evidence type="ECO:0000256" key="1">
    <source>
        <dbReference type="SAM" id="Phobius"/>
    </source>
</evidence>
<dbReference type="NCBIfam" id="NF037970">
    <property type="entry name" value="vanZ_1"/>
    <property type="match status" value="1"/>
</dbReference>
<evidence type="ECO:0000313" key="4">
    <source>
        <dbReference type="Proteomes" id="UP000310016"/>
    </source>
</evidence>
<sequence length="365" mass="40812">MRSFPPVSYLAGHTPQSRVSRYFLVCYLLIILLLSFYPFSGWRYNGEPIFAFYSYPRPYYFTFFDNFANVMAYVPLGLVLVQWMRRRWFAWPLSVAGGVGLSASVEFIQQFLPDRVASNLDILANGAGAVIGATLALFIGSRSWQRRWLVFRHNYLVPSAISEWGLVWVGLWYVTQCDPSVPFLGVVVEAVALPQPFVSPMANARLFLDLLESSGVALHLLGLAMFVAILVRHQRHVVPAMFGTLAVGLLLKLLFAGMMLKRAEFFAWINENVVIGALAGLLLVAVCARLNRRLRALLGALSLGAALGVSWAWPLAPQLSATLSLFRWQYGHLQHFSGMAALVGDIWPYGAIAMMLATVFRLWEE</sequence>
<feature type="transmembrane region" description="Helical" evidence="1">
    <location>
        <begin position="21"/>
        <end position="39"/>
    </location>
</feature>
<feature type="transmembrane region" description="Helical" evidence="1">
    <location>
        <begin position="59"/>
        <end position="81"/>
    </location>
</feature>
<feature type="transmembrane region" description="Helical" evidence="1">
    <location>
        <begin position="210"/>
        <end position="231"/>
    </location>
</feature>
<feature type="transmembrane region" description="Helical" evidence="1">
    <location>
        <begin position="265"/>
        <end position="287"/>
    </location>
</feature>
<proteinExistence type="predicted"/>
<evidence type="ECO:0000313" key="3">
    <source>
        <dbReference type="EMBL" id="TJZ79038.1"/>
    </source>
</evidence>
<protein>
    <submittedName>
        <fullName evidence="3">VanZ family protein</fullName>
    </submittedName>
</protein>
<dbReference type="Proteomes" id="UP000310016">
    <property type="component" value="Unassembled WGS sequence"/>
</dbReference>
<reference evidence="3 4" key="1">
    <citation type="submission" date="2019-04" db="EMBL/GenBank/DDBJ databases">
        <title>Chitiniphilus eburnea sp. nov., a novel chitinolytic bacterium isolated from aquaculture sludge.</title>
        <authorList>
            <person name="Sheng M."/>
        </authorList>
    </citation>
    <scope>NUCLEOTIDE SEQUENCE [LARGE SCALE GENOMIC DNA]</scope>
    <source>
        <strain evidence="3 4">HX-2-15</strain>
    </source>
</reference>
<feature type="transmembrane region" description="Helical" evidence="1">
    <location>
        <begin position="122"/>
        <end position="141"/>
    </location>
</feature>
<accession>A0A4V5MS68</accession>
<gene>
    <name evidence="3" type="ORF">FAZ21_01780</name>
</gene>
<dbReference type="AlphaFoldDB" id="A0A4V5MS68"/>
<dbReference type="RefSeq" id="WP_136771552.1">
    <property type="nucleotide sequence ID" value="NZ_CP156074.1"/>
</dbReference>
<dbReference type="InterPro" id="IPR006976">
    <property type="entry name" value="VanZ-like"/>
</dbReference>
<feature type="transmembrane region" description="Helical" evidence="1">
    <location>
        <begin position="238"/>
        <end position="259"/>
    </location>
</feature>
<feature type="domain" description="VanZ-like" evidence="2">
    <location>
        <begin position="25"/>
        <end position="139"/>
    </location>
</feature>
<keyword evidence="1" id="KW-0472">Membrane</keyword>
<feature type="transmembrane region" description="Helical" evidence="1">
    <location>
        <begin position="346"/>
        <end position="363"/>
    </location>
</feature>
<dbReference type="PANTHER" id="PTHR28008">
    <property type="entry name" value="DOMAIN PROTEIN, PUTATIVE (AFU_ORTHOLOGUE AFUA_3G10980)-RELATED"/>
    <property type="match status" value="1"/>
</dbReference>
<feature type="transmembrane region" description="Helical" evidence="1">
    <location>
        <begin position="153"/>
        <end position="174"/>
    </location>
</feature>
<keyword evidence="1" id="KW-1133">Transmembrane helix</keyword>
<dbReference type="OrthoDB" id="9780818at2"/>
<comment type="caution">
    <text evidence="3">The sequence shown here is derived from an EMBL/GenBank/DDBJ whole genome shotgun (WGS) entry which is preliminary data.</text>
</comment>
<keyword evidence="1" id="KW-0812">Transmembrane</keyword>
<dbReference type="EMBL" id="SUMF01000001">
    <property type="protein sequence ID" value="TJZ79038.1"/>
    <property type="molecule type" value="Genomic_DNA"/>
</dbReference>
<feature type="transmembrane region" description="Helical" evidence="1">
    <location>
        <begin position="294"/>
        <end position="313"/>
    </location>
</feature>
<evidence type="ECO:0000259" key="2">
    <source>
        <dbReference type="Pfam" id="PF04892"/>
    </source>
</evidence>
<keyword evidence="4" id="KW-1185">Reference proteome</keyword>
<dbReference type="PANTHER" id="PTHR28008:SF1">
    <property type="entry name" value="DOMAIN PROTEIN, PUTATIVE (AFU_ORTHOLOGUE AFUA_3G10980)-RELATED"/>
    <property type="match status" value="1"/>
</dbReference>
<organism evidence="3 4">
    <name type="scientific">Chitiniphilus eburneus</name>
    <dbReference type="NCBI Taxonomy" id="2571148"/>
    <lineage>
        <taxon>Bacteria</taxon>
        <taxon>Pseudomonadati</taxon>
        <taxon>Pseudomonadota</taxon>
        <taxon>Betaproteobacteria</taxon>
        <taxon>Neisseriales</taxon>
        <taxon>Chitinibacteraceae</taxon>
        <taxon>Chitiniphilus</taxon>
    </lineage>
</organism>
<feature type="transmembrane region" description="Helical" evidence="1">
    <location>
        <begin position="88"/>
        <end position="110"/>
    </location>
</feature>